<dbReference type="Gene3D" id="2.130.10.30">
    <property type="entry name" value="Regulator of chromosome condensation 1/beta-lactamase-inhibitor protein II"/>
    <property type="match status" value="2"/>
</dbReference>
<dbReference type="Proteomes" id="UP000007494">
    <property type="component" value="Chromosome Ib"/>
</dbReference>
<dbReference type="eggNOG" id="KOG1426">
    <property type="taxonomic scope" value="Eukaryota"/>
</dbReference>
<name>F0V828_NEOCL</name>
<dbReference type="GeneID" id="13445918"/>
<evidence type="ECO:0000256" key="2">
    <source>
        <dbReference type="PROSITE-ProRule" id="PRU00235"/>
    </source>
</evidence>
<feature type="compositionally biased region" description="Low complexity" evidence="4">
    <location>
        <begin position="757"/>
        <end position="773"/>
    </location>
</feature>
<dbReference type="GO" id="GO:0016874">
    <property type="term" value="F:ligase activity"/>
    <property type="evidence" value="ECO:0007669"/>
    <property type="project" value="UniProtKB-KW"/>
</dbReference>
<reference evidence="6" key="2">
    <citation type="submission" date="2011-03" db="EMBL/GenBank/DDBJ databases">
        <title>Comparative genomics and transcriptomics of Neospora caninum and Toxoplasma gondii.</title>
        <authorList>
            <person name="Reid A.J."/>
            <person name="Sohal A."/>
            <person name="Harris D."/>
            <person name="Quail M."/>
            <person name="Sanders M."/>
            <person name="Berriman M."/>
            <person name="Wastling J.M."/>
            <person name="Pain A."/>
        </authorList>
    </citation>
    <scope>NUCLEOTIDE SEQUENCE</scope>
    <source>
        <strain evidence="6">Liverpool</strain>
    </source>
</reference>
<sequence length="1080" mass="108631">MGQAATKSGVVIWGAPETTALLSAAVPSSTAPTTASTPAATAAASSLSVPPSAASSSPNAAPLSGPQSPRAAALGAADLPPSFSASPSLAVFAETSLESSSPRLVDALKGINSASVAAGGMQMAVVSQSGELYMWGCNSEGQLGTGDRRDASVPRVVKALQGKIVKVVACAQEHTVCCLDDGSAYAWGCALNGRLGLHGLSIPSSAGLGVSAPPGAPTKGARTEPLASACLVCTPRVLESLCGYFITDVACGIYHTAFLGVYEQHKTSLFTCGLGLNGRLGHGDEEDRHLPTPVHALENLNITAIACGAHHTACVTSGGTLYMWGGAAFGKLGLGSTRGSQLLPKHVGGPLRNKTVVSVALGSQHSACVTTDGELYTWGQGRRLGHEVQGESDEFLPRRVEALVGLFVIHVVCGDAHTACIVENGNVWAWGTSRILGHGDLEAPPNRPSCLRALSGKGVVQLSCAPTFTAAFCDPQRVSSKAVAAAAADAAACAATVAVAGSGVRGGVSGGVSVSGALGASGVAPGGEGTATALLEPSAVGGDPRETGAGAEKATRTGSGSKKGDEGLGPHAGLDAAASGDSQRARASTAGRQRGSAVFHRVADDADTSGATAGRGELEAMGPATAVAPPCAAGRLSPLPSEERDVLLYEFGTISAALQAAQQENLLLAALLSGTAQQLREVLRRNALLEKELDAMRKSSSDAGDRLATLREHYMQQIQQLQEQLAQQDMRLHAIVASRGSSSRLSSSQGPLSGVFSRPLSSAASPSLSATPSGTPHGYLAASPTSEAGAVVFPGPASGAIGAGVSAAPEAFTALPEVTLEEALLDPLGQQPPASRFFPSAPEFPLAQGASPGASSPRRHAAAACGAPCGRALGSTSPRACASLPSTVAAAEAPSLEAGGRGGNAKLLREAPALALPGTTSVSAPAQAALRWGREGPRKRDSSLALFKGRRRDFLSQGLFAEESASLSPLDRKKGENKGLALVPSQGDTTWASLLLASSLDSSTAVRRQSLDPASCSVSGPAAVGHQAEGRPGGGRSGTGDKSGLIGGPGSRRSSQNARAGTEGGSIPVFFLEEENSQKQ</sequence>
<feature type="coiled-coil region" evidence="3">
    <location>
        <begin position="672"/>
        <end position="731"/>
    </location>
</feature>
<dbReference type="InterPro" id="IPR000408">
    <property type="entry name" value="Reg_chr_condens"/>
</dbReference>
<reference evidence="6" key="1">
    <citation type="submission" date="2011-02" db="EMBL/GenBank/DDBJ databases">
        <authorList>
            <person name="Aslett M."/>
        </authorList>
    </citation>
    <scope>NUCLEOTIDE SEQUENCE</scope>
    <source>
        <strain evidence="6">Liverpool</strain>
    </source>
</reference>
<keyword evidence="6" id="KW-0436">Ligase</keyword>
<dbReference type="EMBL" id="FR823381">
    <property type="protein sequence ID" value="CBZ49869.1"/>
    <property type="molecule type" value="Genomic_DNA"/>
</dbReference>
<evidence type="ECO:0000313" key="8">
    <source>
        <dbReference type="Proteomes" id="UP000007494"/>
    </source>
</evidence>
<evidence type="ECO:0000256" key="1">
    <source>
        <dbReference type="ARBA" id="ARBA00022737"/>
    </source>
</evidence>
<gene>
    <name evidence="7" type="ORF">BN1204_003540</name>
    <name evidence="6" type="ORF">NCLIV_003540</name>
</gene>
<keyword evidence="1" id="KW-0677">Repeat</keyword>
<dbReference type="PROSITE" id="PS00626">
    <property type="entry name" value="RCC1_2"/>
    <property type="match status" value="2"/>
</dbReference>
<dbReference type="PROSITE" id="PS50012">
    <property type="entry name" value="RCC1_3"/>
    <property type="match status" value="5"/>
</dbReference>
<feature type="repeat" description="RCC1" evidence="2">
    <location>
        <begin position="182"/>
        <end position="262"/>
    </location>
</feature>
<dbReference type="VEuPathDB" id="ToxoDB:NCLIV_003540"/>
<feature type="repeat" description="RCC1" evidence="2">
    <location>
        <begin position="130"/>
        <end position="181"/>
    </location>
</feature>
<dbReference type="PRINTS" id="PR00633">
    <property type="entry name" value="RCCNDNSATION"/>
</dbReference>
<organism evidence="6 8">
    <name type="scientific">Neospora caninum (strain Liverpool)</name>
    <dbReference type="NCBI Taxonomy" id="572307"/>
    <lineage>
        <taxon>Eukaryota</taxon>
        <taxon>Sar</taxon>
        <taxon>Alveolata</taxon>
        <taxon>Apicomplexa</taxon>
        <taxon>Conoidasida</taxon>
        <taxon>Coccidia</taxon>
        <taxon>Eucoccidiorida</taxon>
        <taxon>Eimeriorina</taxon>
        <taxon>Sarcocystidae</taxon>
        <taxon>Neospora</taxon>
    </lineage>
</organism>
<dbReference type="InParanoid" id="F0V828"/>
<feature type="region of interest" description="Disordered" evidence="4">
    <location>
        <begin position="1012"/>
        <end position="1080"/>
    </location>
</feature>
<feature type="domain" description="RCC1-like" evidence="5">
    <location>
        <begin position="234"/>
        <end position="478"/>
    </location>
</feature>
<dbReference type="OrthoDB" id="332217at2759"/>
<evidence type="ECO:0000256" key="3">
    <source>
        <dbReference type="SAM" id="Coils"/>
    </source>
</evidence>
<feature type="repeat" description="RCC1" evidence="2">
    <location>
        <begin position="267"/>
        <end position="318"/>
    </location>
</feature>
<evidence type="ECO:0000313" key="6">
    <source>
        <dbReference type="EMBL" id="CBZ49869.1"/>
    </source>
</evidence>
<evidence type="ECO:0000259" key="5">
    <source>
        <dbReference type="Pfam" id="PF25390"/>
    </source>
</evidence>
<protein>
    <submittedName>
        <fullName evidence="6">Hect E3 ubiquitin ligase, related</fullName>
    </submittedName>
</protein>
<feature type="repeat" description="RCC1" evidence="2">
    <location>
        <begin position="319"/>
        <end position="372"/>
    </location>
</feature>
<proteinExistence type="predicted"/>
<reference evidence="8" key="3">
    <citation type="journal article" date="2012" name="PLoS Pathog.">
        <title>Comparative genomics of the apicomplexan parasites Toxoplasma gondii and Neospora caninum: Coccidia differing in host range and transmission strategy.</title>
        <authorList>
            <person name="Reid A.J."/>
            <person name="Vermont S.J."/>
            <person name="Cotton J.A."/>
            <person name="Harris D."/>
            <person name="Hill-Cawthorne G.A."/>
            <person name="Konen-Waisman S."/>
            <person name="Latham S.M."/>
            <person name="Mourier T."/>
            <person name="Norton R."/>
            <person name="Quail M.A."/>
            <person name="Sanders M."/>
            <person name="Shanmugam D."/>
            <person name="Sohal A."/>
            <person name="Wasmuth J.D."/>
            <person name="Brunk B."/>
            <person name="Grigg M.E."/>
            <person name="Howard J.C."/>
            <person name="Parkinson J."/>
            <person name="Roos D.S."/>
            <person name="Trees A.J."/>
            <person name="Berriman M."/>
            <person name="Pain A."/>
            <person name="Wastling J.M."/>
        </authorList>
    </citation>
    <scope>NUCLEOTIDE SEQUENCE [LARGE SCALE GENOMIC DNA]</scope>
    <source>
        <strain evidence="8">Liverpool</strain>
    </source>
</reference>
<dbReference type="Pfam" id="PF25390">
    <property type="entry name" value="WD40_RLD"/>
    <property type="match status" value="1"/>
</dbReference>
<feature type="compositionally biased region" description="Low complexity" evidence="4">
    <location>
        <begin position="48"/>
        <end position="64"/>
    </location>
</feature>
<evidence type="ECO:0000256" key="4">
    <source>
        <dbReference type="SAM" id="MobiDB-lite"/>
    </source>
</evidence>
<dbReference type="InterPro" id="IPR051210">
    <property type="entry name" value="Ub_ligase/GEF_domain"/>
</dbReference>
<dbReference type="EMBL" id="LN714475">
    <property type="protein sequence ID" value="CEL64458.1"/>
    <property type="molecule type" value="Genomic_DNA"/>
</dbReference>
<dbReference type="Pfam" id="PF00415">
    <property type="entry name" value="RCC1"/>
    <property type="match status" value="1"/>
</dbReference>
<dbReference type="PANTHER" id="PTHR22870:SF466">
    <property type="entry name" value="ANKYRIN REPEAT-CONTAINING PROTEIN"/>
    <property type="match status" value="1"/>
</dbReference>
<dbReference type="SUPFAM" id="SSF50985">
    <property type="entry name" value="RCC1/BLIP-II"/>
    <property type="match status" value="2"/>
</dbReference>
<dbReference type="RefSeq" id="XP_003879904.1">
    <property type="nucleotide sequence ID" value="XM_003879855.1"/>
</dbReference>
<accession>F0V828</accession>
<feature type="region of interest" description="Disordered" evidence="4">
    <location>
        <begin position="528"/>
        <end position="597"/>
    </location>
</feature>
<keyword evidence="3" id="KW-0175">Coiled coil</keyword>
<dbReference type="AlphaFoldDB" id="F0V828"/>
<evidence type="ECO:0000313" key="7">
    <source>
        <dbReference type="EMBL" id="CEL64458.1"/>
    </source>
</evidence>
<reference evidence="7" key="4">
    <citation type="journal article" date="2015" name="PLoS ONE">
        <title>Comprehensive Evaluation of Toxoplasma gondii VEG and Neospora caninum LIV Genomes with Tachyzoite Stage Transcriptome and Proteome Defines Novel Transcript Features.</title>
        <authorList>
            <person name="Ramaprasad A."/>
            <person name="Mourier T."/>
            <person name="Naeem R."/>
            <person name="Malas T.B."/>
            <person name="Moussa E."/>
            <person name="Panigrahi A."/>
            <person name="Vermont S.J."/>
            <person name="Otto T.D."/>
            <person name="Wastling J."/>
            <person name="Pain A."/>
        </authorList>
    </citation>
    <scope>NUCLEOTIDE SEQUENCE</scope>
    <source>
        <strain evidence="7">Liverpool</strain>
    </source>
</reference>
<feature type="region of interest" description="Disordered" evidence="4">
    <location>
        <begin position="48"/>
        <end position="74"/>
    </location>
</feature>
<dbReference type="InterPro" id="IPR058923">
    <property type="entry name" value="RCC1-like_dom"/>
</dbReference>
<feature type="repeat" description="RCC1" evidence="2">
    <location>
        <begin position="373"/>
        <end position="424"/>
    </location>
</feature>
<dbReference type="OMA" id="WGCALNG"/>
<dbReference type="PANTHER" id="PTHR22870">
    <property type="entry name" value="REGULATOR OF CHROMOSOME CONDENSATION"/>
    <property type="match status" value="1"/>
</dbReference>
<feature type="region of interest" description="Disordered" evidence="4">
    <location>
        <begin position="757"/>
        <end position="779"/>
    </location>
</feature>
<keyword evidence="8" id="KW-1185">Reference proteome</keyword>
<dbReference type="InterPro" id="IPR009091">
    <property type="entry name" value="RCC1/BLIP-II"/>
</dbReference>